<evidence type="ECO:0000313" key="3">
    <source>
        <dbReference type="Proteomes" id="UP000028488"/>
    </source>
</evidence>
<reference evidence="2 3" key="1">
    <citation type="submission" date="2014-07" db="EMBL/GenBank/DDBJ databases">
        <title>Genome Sequence of Rhodococcus opacus Strain R7, a Biodegrader of Mono- and Polycyclic Aromatic Hydrocarbons.</title>
        <authorList>
            <person name="Di Gennaro P."/>
            <person name="Zampolli J."/>
            <person name="Presti I."/>
            <person name="Cappelletti M."/>
            <person name="D'Ursi P."/>
            <person name="Orro A."/>
            <person name="Mezzelani A."/>
            <person name="Milanesi L."/>
        </authorList>
    </citation>
    <scope>NUCLEOTIDE SEQUENCE [LARGE SCALE GENOMIC DNA]</scope>
    <source>
        <strain evidence="2 3">R7</strain>
        <plasmid evidence="2">pPDG4</plasmid>
    </source>
</reference>
<dbReference type="AlphaFoldDB" id="A0A076F067"/>
<gene>
    <name evidence="2" type="ORF">EP51_46190</name>
</gene>
<sequence>MWSAHVYGWHTEHEWVGMAKAGNSEGGARRRPTGSGRGRAVGAGKRGPGAGDVGGAGTPSVELTAKLEPRKGPAKVPLNTRVLASTEARLTWLVNDRQSTVTNVVDVALQEFFDRCSVPPADHDGRITEQES</sequence>
<feature type="compositionally biased region" description="Gly residues" evidence="1">
    <location>
        <begin position="35"/>
        <end position="57"/>
    </location>
</feature>
<protein>
    <submittedName>
        <fullName evidence="2">Uncharacterized protein</fullName>
    </submittedName>
</protein>
<dbReference type="Proteomes" id="UP000028488">
    <property type="component" value="Plasmid pPDG4"/>
</dbReference>
<organism evidence="2 3">
    <name type="scientific">Rhodococcus opacus</name>
    <name type="common">Nocardia opaca</name>
    <dbReference type="NCBI Taxonomy" id="37919"/>
    <lineage>
        <taxon>Bacteria</taxon>
        <taxon>Bacillati</taxon>
        <taxon>Actinomycetota</taxon>
        <taxon>Actinomycetes</taxon>
        <taxon>Mycobacteriales</taxon>
        <taxon>Nocardiaceae</taxon>
        <taxon>Rhodococcus</taxon>
    </lineage>
</organism>
<name>A0A076F067_RHOOP</name>
<geneLocation type="plasmid" evidence="2 3">
    <name>pPDG4</name>
</geneLocation>
<evidence type="ECO:0000256" key="1">
    <source>
        <dbReference type="SAM" id="MobiDB-lite"/>
    </source>
</evidence>
<dbReference type="EMBL" id="CP008951">
    <property type="protein sequence ID" value="AII11391.1"/>
    <property type="molecule type" value="Genomic_DNA"/>
</dbReference>
<evidence type="ECO:0000313" key="2">
    <source>
        <dbReference type="EMBL" id="AII11391.1"/>
    </source>
</evidence>
<feature type="region of interest" description="Disordered" evidence="1">
    <location>
        <begin position="22"/>
        <end position="58"/>
    </location>
</feature>
<keyword evidence="2" id="KW-0614">Plasmid</keyword>
<proteinExistence type="predicted"/>
<accession>A0A076F067</accession>